<dbReference type="InterPro" id="IPR020471">
    <property type="entry name" value="AKR"/>
</dbReference>
<sequence length="194" mass="22104">MSSFEESLKKLQTDYVDLFLIHWPNPVAFRDNWEEANAETWRAFEELYEAGKIKAIGVSNFLPHHLDTLAKTAKVMPMVNQIFLAPGELQPEVVDYAKKHDMILEAYSPLGTGKIFDVPEMQEIAKAHDKSIAQVSLRWSLQHGFLPLPKSVTPSRIKENTELFDFELSEEEMKQIDQLDGVVGKAKDPDTAQF</sequence>
<evidence type="ECO:0000256" key="1">
    <source>
        <dbReference type="ARBA" id="ARBA00007905"/>
    </source>
</evidence>
<dbReference type="Proteomes" id="UP000014210">
    <property type="component" value="Unassembled WGS sequence"/>
</dbReference>
<dbReference type="PANTHER" id="PTHR43827:SF3">
    <property type="entry name" value="NADP-DEPENDENT OXIDOREDUCTASE DOMAIN-CONTAINING PROTEIN"/>
    <property type="match status" value="1"/>
</dbReference>
<dbReference type="InterPro" id="IPR023210">
    <property type="entry name" value="NADP_OxRdtase_dom"/>
</dbReference>
<proteinExistence type="inferred from homology"/>
<keyword evidence="6" id="KW-1185">Reference proteome</keyword>
<name>A0ABP2V280_9ENTE</name>
<evidence type="ECO:0000313" key="6">
    <source>
        <dbReference type="Proteomes" id="UP000014210"/>
    </source>
</evidence>
<dbReference type="PRINTS" id="PR00069">
    <property type="entry name" value="ALDKETRDTASE"/>
</dbReference>
<evidence type="ECO:0000313" key="5">
    <source>
        <dbReference type="EMBL" id="EOT34777.1"/>
    </source>
</evidence>
<evidence type="ECO:0000256" key="2">
    <source>
        <dbReference type="ARBA" id="ARBA00022857"/>
    </source>
</evidence>
<dbReference type="InterPro" id="IPR018170">
    <property type="entry name" value="Aldo/ket_reductase_CS"/>
</dbReference>
<evidence type="ECO:0000259" key="4">
    <source>
        <dbReference type="Pfam" id="PF00248"/>
    </source>
</evidence>
<evidence type="ECO:0000256" key="3">
    <source>
        <dbReference type="ARBA" id="ARBA00023002"/>
    </source>
</evidence>
<feature type="domain" description="NADP-dependent oxidoreductase" evidence="4">
    <location>
        <begin position="2"/>
        <end position="180"/>
    </location>
</feature>
<dbReference type="PROSITE" id="PS00062">
    <property type="entry name" value="ALDOKETO_REDUCTASE_2"/>
    <property type="match status" value="1"/>
</dbReference>
<protein>
    <submittedName>
        <fullName evidence="5">Oxidoreductase, aldo/keto reductase</fullName>
    </submittedName>
</protein>
<comment type="caution">
    <text evidence="5">The sequence shown here is derived from an EMBL/GenBank/DDBJ whole genome shotgun (WGS) entry which is preliminary data.</text>
</comment>
<dbReference type="Gene3D" id="3.20.20.100">
    <property type="entry name" value="NADP-dependent oxidoreductase domain"/>
    <property type="match status" value="1"/>
</dbReference>
<organism evidence="5 6">
    <name type="scientific">Enterococcus durans ATCC 6056</name>
    <dbReference type="NCBI Taxonomy" id="1140001"/>
    <lineage>
        <taxon>Bacteria</taxon>
        <taxon>Bacillati</taxon>
        <taxon>Bacillota</taxon>
        <taxon>Bacilli</taxon>
        <taxon>Lactobacillales</taxon>
        <taxon>Enterococcaceae</taxon>
        <taxon>Enterococcus</taxon>
    </lineage>
</organism>
<gene>
    <name evidence="5" type="ORF">OMS_00887</name>
</gene>
<dbReference type="PROSITE" id="PS00063">
    <property type="entry name" value="ALDOKETO_REDUCTASE_3"/>
    <property type="match status" value="1"/>
</dbReference>
<dbReference type="EMBL" id="AHYU01000019">
    <property type="protein sequence ID" value="EOT34777.1"/>
    <property type="molecule type" value="Genomic_DNA"/>
</dbReference>
<dbReference type="SUPFAM" id="SSF51430">
    <property type="entry name" value="NAD(P)-linked oxidoreductase"/>
    <property type="match status" value="1"/>
</dbReference>
<accession>A0ABP2V280</accession>
<dbReference type="PANTHER" id="PTHR43827">
    <property type="entry name" value="2,5-DIKETO-D-GLUCONIC ACID REDUCTASE"/>
    <property type="match status" value="1"/>
</dbReference>
<dbReference type="CDD" id="cd19071">
    <property type="entry name" value="AKR_AKR1-5-like"/>
    <property type="match status" value="1"/>
</dbReference>
<keyword evidence="3" id="KW-0560">Oxidoreductase</keyword>
<reference evidence="5 6" key="1">
    <citation type="submission" date="2013-03" db="EMBL/GenBank/DDBJ databases">
        <title>The Genome Sequence of Enterococcus durans ATCC_6056 (Illumina only assembly).</title>
        <authorList>
            <consortium name="The Broad Institute Genomics Platform"/>
            <consortium name="The Broad Institute Genome Sequencing Center for Infectious Disease"/>
            <person name="Earl A."/>
            <person name="Russ C."/>
            <person name="Gilmore M."/>
            <person name="Surin D."/>
            <person name="Walker B."/>
            <person name="Young S."/>
            <person name="Zeng Q."/>
            <person name="Gargeya S."/>
            <person name="Fitzgerald M."/>
            <person name="Haas B."/>
            <person name="Abouelleil A."/>
            <person name="Allen A.W."/>
            <person name="Alvarado L."/>
            <person name="Arachchi H.M."/>
            <person name="Berlin A.M."/>
            <person name="Chapman S.B."/>
            <person name="Gainer-Dewar J."/>
            <person name="Goldberg J."/>
            <person name="Griggs A."/>
            <person name="Gujja S."/>
            <person name="Hansen M."/>
            <person name="Howarth C."/>
            <person name="Imamovic A."/>
            <person name="Ireland A."/>
            <person name="Larimer J."/>
            <person name="McCowan C."/>
            <person name="Murphy C."/>
            <person name="Pearson M."/>
            <person name="Poon T.W."/>
            <person name="Priest M."/>
            <person name="Roberts A."/>
            <person name="Saif S."/>
            <person name="Shea T."/>
            <person name="Sisk P."/>
            <person name="Sykes S."/>
            <person name="Wortman J."/>
            <person name="Nusbaum C."/>
            <person name="Birren B."/>
        </authorList>
    </citation>
    <scope>NUCLEOTIDE SEQUENCE [LARGE SCALE GENOMIC DNA]</scope>
    <source>
        <strain evidence="5 6">ATCC 6056</strain>
    </source>
</reference>
<keyword evidence="2" id="KW-0521">NADP</keyword>
<comment type="similarity">
    <text evidence="1">Belongs to the aldo/keto reductase family.</text>
</comment>
<dbReference type="InterPro" id="IPR036812">
    <property type="entry name" value="NAD(P)_OxRdtase_dom_sf"/>
</dbReference>
<dbReference type="Pfam" id="PF00248">
    <property type="entry name" value="Aldo_ket_red"/>
    <property type="match status" value="1"/>
</dbReference>